<name>A0A087TYC7_STEMI</name>
<evidence type="ECO:0000313" key="2">
    <source>
        <dbReference type="Proteomes" id="UP000054359"/>
    </source>
</evidence>
<sequence length="54" mass="6451">FVSFGFLARVVNSSHKFKPSLKYTECPLMYQSFQLYLYVMYEEESCFMFVTVTL</sequence>
<dbReference type="Proteomes" id="UP000054359">
    <property type="component" value="Unassembled WGS sequence"/>
</dbReference>
<reference evidence="1 2" key="1">
    <citation type="submission" date="2013-11" db="EMBL/GenBank/DDBJ databases">
        <title>Genome sequencing of Stegodyphus mimosarum.</title>
        <authorList>
            <person name="Bechsgaard J."/>
        </authorList>
    </citation>
    <scope>NUCLEOTIDE SEQUENCE [LARGE SCALE GENOMIC DNA]</scope>
</reference>
<gene>
    <name evidence="1" type="ORF">X975_02729</name>
</gene>
<dbReference type="AlphaFoldDB" id="A0A087TYC7"/>
<feature type="non-terminal residue" evidence="1">
    <location>
        <position position="1"/>
    </location>
</feature>
<evidence type="ECO:0000313" key="1">
    <source>
        <dbReference type="EMBL" id="KFM70116.1"/>
    </source>
</evidence>
<dbReference type="EMBL" id="KK117308">
    <property type="protein sequence ID" value="KFM70116.1"/>
    <property type="molecule type" value="Genomic_DNA"/>
</dbReference>
<protein>
    <submittedName>
        <fullName evidence="1">Uncharacterized protein</fullName>
    </submittedName>
</protein>
<proteinExistence type="predicted"/>
<accession>A0A087TYC7</accession>
<organism evidence="1 2">
    <name type="scientific">Stegodyphus mimosarum</name>
    <name type="common">African social velvet spider</name>
    <dbReference type="NCBI Taxonomy" id="407821"/>
    <lineage>
        <taxon>Eukaryota</taxon>
        <taxon>Metazoa</taxon>
        <taxon>Ecdysozoa</taxon>
        <taxon>Arthropoda</taxon>
        <taxon>Chelicerata</taxon>
        <taxon>Arachnida</taxon>
        <taxon>Araneae</taxon>
        <taxon>Araneomorphae</taxon>
        <taxon>Entelegynae</taxon>
        <taxon>Eresoidea</taxon>
        <taxon>Eresidae</taxon>
        <taxon>Stegodyphus</taxon>
    </lineage>
</organism>
<feature type="non-terminal residue" evidence="1">
    <location>
        <position position="54"/>
    </location>
</feature>
<keyword evidence="2" id="KW-1185">Reference proteome</keyword>